<dbReference type="Proteomes" id="UP000235122">
    <property type="component" value="Unassembled WGS sequence"/>
</dbReference>
<dbReference type="GeneID" id="35866331"/>
<protein>
    <submittedName>
        <fullName evidence="3">Uncharacterized protein</fullName>
    </submittedName>
</protein>
<sequence>MSKQENAGTSPARPGGGTPNGGPHQPVFYLTTAVAGLVLAVGAVSPFPVFAALVAVLVAGFAIPWGKAAQAPAPLVSSTVALAVSLVTLIVVMFTDDFSSVPACFSFALLATFLGEIARGAKRSRMSLSVACSTTGAAIATAGSSWVALGQDPLWQLMALPVGLIVIVGSSAGIVRRGVARVGVSLIVGVVVGIIAAVAVSHSALLSGPAKVFMPSLPSPFSSPYLLFPVFSAVLALGAFFVQGFVADFRRLDAKPVPASALIATGLIMPLAMSIPAYALARLAGA</sequence>
<dbReference type="AlphaFoldDB" id="A0A2I1IQX9"/>
<dbReference type="EMBL" id="PKKO01000001">
    <property type="protein sequence ID" value="PKY73538.1"/>
    <property type="molecule type" value="Genomic_DNA"/>
</dbReference>
<name>A0A2I1IQX9_9ACTO</name>
<evidence type="ECO:0000313" key="4">
    <source>
        <dbReference type="Proteomes" id="UP000235122"/>
    </source>
</evidence>
<evidence type="ECO:0000256" key="1">
    <source>
        <dbReference type="SAM" id="MobiDB-lite"/>
    </source>
</evidence>
<feature type="transmembrane region" description="Helical" evidence="2">
    <location>
        <begin position="259"/>
        <end position="281"/>
    </location>
</feature>
<organism evidence="3 4">
    <name type="scientific">Winkia neuii</name>
    <dbReference type="NCBI Taxonomy" id="33007"/>
    <lineage>
        <taxon>Bacteria</taxon>
        <taxon>Bacillati</taxon>
        <taxon>Actinomycetota</taxon>
        <taxon>Actinomycetes</taxon>
        <taxon>Actinomycetales</taxon>
        <taxon>Actinomycetaceae</taxon>
        <taxon>Winkia</taxon>
    </lineage>
</organism>
<feature type="transmembrane region" description="Helical" evidence="2">
    <location>
        <begin position="100"/>
        <end position="118"/>
    </location>
</feature>
<keyword evidence="2" id="KW-0472">Membrane</keyword>
<comment type="caution">
    <text evidence="3">The sequence shown here is derived from an EMBL/GenBank/DDBJ whole genome shotgun (WGS) entry which is preliminary data.</text>
</comment>
<feature type="transmembrane region" description="Helical" evidence="2">
    <location>
        <begin position="155"/>
        <end position="175"/>
    </location>
</feature>
<feature type="transmembrane region" description="Helical" evidence="2">
    <location>
        <begin position="225"/>
        <end position="247"/>
    </location>
</feature>
<feature type="transmembrane region" description="Helical" evidence="2">
    <location>
        <begin position="182"/>
        <end position="205"/>
    </location>
</feature>
<keyword evidence="2" id="KW-1133">Transmembrane helix</keyword>
<reference evidence="3 4" key="1">
    <citation type="submission" date="2017-12" db="EMBL/GenBank/DDBJ databases">
        <title>Phylogenetic diversity of female urinary microbiome.</title>
        <authorList>
            <person name="Thomas-White K."/>
            <person name="Wolfe A.J."/>
        </authorList>
    </citation>
    <scope>NUCLEOTIDE SEQUENCE [LARGE SCALE GENOMIC DNA]</scope>
    <source>
        <strain evidence="3 4">UMB0402</strain>
    </source>
</reference>
<dbReference type="STRING" id="33007.HMPREF3198_01662"/>
<proteinExistence type="predicted"/>
<feature type="transmembrane region" description="Helical" evidence="2">
    <location>
        <begin position="33"/>
        <end position="63"/>
    </location>
</feature>
<evidence type="ECO:0000256" key="2">
    <source>
        <dbReference type="SAM" id="Phobius"/>
    </source>
</evidence>
<feature type="region of interest" description="Disordered" evidence="1">
    <location>
        <begin position="1"/>
        <end position="21"/>
    </location>
</feature>
<dbReference type="RefSeq" id="WP_024332339.1">
    <property type="nucleotide sequence ID" value="NZ_JASOXK010000014.1"/>
</dbReference>
<keyword evidence="2" id="KW-0812">Transmembrane</keyword>
<feature type="transmembrane region" description="Helical" evidence="2">
    <location>
        <begin position="130"/>
        <end position="149"/>
    </location>
</feature>
<accession>A0A2I1IQX9</accession>
<keyword evidence="4" id="KW-1185">Reference proteome</keyword>
<gene>
    <name evidence="3" type="ORF">CYJ19_02880</name>
</gene>
<feature type="transmembrane region" description="Helical" evidence="2">
    <location>
        <begin position="75"/>
        <end position="94"/>
    </location>
</feature>
<evidence type="ECO:0000313" key="3">
    <source>
        <dbReference type="EMBL" id="PKY73538.1"/>
    </source>
</evidence>